<keyword evidence="1" id="KW-0472">Membrane</keyword>
<sequence length="37" mass="4180">MDQQLEQQERIQALIVQAQWFQAVMFGLAAAGVVIFT</sequence>
<keyword evidence="1" id="KW-0812">Transmembrane</keyword>
<feature type="transmembrane region" description="Helical" evidence="1">
    <location>
        <begin position="20"/>
        <end position="36"/>
    </location>
</feature>
<evidence type="ECO:0000313" key="2">
    <source>
        <dbReference type="EMBL" id="GAH60323.1"/>
    </source>
</evidence>
<protein>
    <submittedName>
        <fullName evidence="2">Uncharacterized protein</fullName>
    </submittedName>
</protein>
<organism evidence="2">
    <name type="scientific">marine sediment metagenome</name>
    <dbReference type="NCBI Taxonomy" id="412755"/>
    <lineage>
        <taxon>unclassified sequences</taxon>
        <taxon>metagenomes</taxon>
        <taxon>ecological metagenomes</taxon>
    </lineage>
</organism>
<gene>
    <name evidence="2" type="ORF">S03H2_37038</name>
</gene>
<accession>X1IRZ8</accession>
<dbReference type="EMBL" id="BARU01022767">
    <property type="protein sequence ID" value="GAH60323.1"/>
    <property type="molecule type" value="Genomic_DNA"/>
</dbReference>
<evidence type="ECO:0000256" key="1">
    <source>
        <dbReference type="SAM" id="Phobius"/>
    </source>
</evidence>
<dbReference type="AlphaFoldDB" id="X1IRZ8"/>
<comment type="caution">
    <text evidence="2">The sequence shown here is derived from an EMBL/GenBank/DDBJ whole genome shotgun (WGS) entry which is preliminary data.</text>
</comment>
<feature type="non-terminal residue" evidence="2">
    <location>
        <position position="37"/>
    </location>
</feature>
<proteinExistence type="predicted"/>
<keyword evidence="1" id="KW-1133">Transmembrane helix</keyword>
<reference evidence="2" key="1">
    <citation type="journal article" date="2014" name="Front. Microbiol.">
        <title>High frequency of phylogenetically diverse reductive dehalogenase-homologous genes in deep subseafloor sedimentary metagenomes.</title>
        <authorList>
            <person name="Kawai M."/>
            <person name="Futagami T."/>
            <person name="Toyoda A."/>
            <person name="Takaki Y."/>
            <person name="Nishi S."/>
            <person name="Hori S."/>
            <person name="Arai W."/>
            <person name="Tsubouchi T."/>
            <person name="Morono Y."/>
            <person name="Uchiyama I."/>
            <person name="Ito T."/>
            <person name="Fujiyama A."/>
            <person name="Inagaki F."/>
            <person name="Takami H."/>
        </authorList>
    </citation>
    <scope>NUCLEOTIDE SEQUENCE</scope>
    <source>
        <strain evidence="2">Expedition CK06-06</strain>
    </source>
</reference>
<name>X1IRZ8_9ZZZZ</name>